<keyword evidence="2" id="KW-1185">Reference proteome</keyword>
<name>A0A8J2XTC3_9BACT</name>
<accession>A0A8J2XTC3</accession>
<dbReference type="EMBL" id="BMJC01000002">
    <property type="protein sequence ID" value="GGA98021.1"/>
    <property type="molecule type" value="Genomic_DNA"/>
</dbReference>
<evidence type="ECO:0000313" key="2">
    <source>
        <dbReference type="Proteomes" id="UP000607559"/>
    </source>
</evidence>
<comment type="caution">
    <text evidence="1">The sequence shown here is derived from an EMBL/GenBank/DDBJ whole genome shotgun (WGS) entry which is preliminary data.</text>
</comment>
<sequence length="75" mass="8036">MRLGITDIGDGKIIFSRRDIPKFKIAFCVSDLVVGSVVDHDIAAGKTIARNSVEYISFYSCGLGKGGAKTKQQDG</sequence>
<gene>
    <name evidence="1" type="ORF">GCM10011511_21670</name>
</gene>
<organism evidence="1 2">
    <name type="scientific">Puia dinghuensis</name>
    <dbReference type="NCBI Taxonomy" id="1792502"/>
    <lineage>
        <taxon>Bacteria</taxon>
        <taxon>Pseudomonadati</taxon>
        <taxon>Bacteroidota</taxon>
        <taxon>Chitinophagia</taxon>
        <taxon>Chitinophagales</taxon>
        <taxon>Chitinophagaceae</taxon>
        <taxon>Puia</taxon>
    </lineage>
</organism>
<proteinExistence type="predicted"/>
<dbReference type="AlphaFoldDB" id="A0A8J2XTC3"/>
<reference evidence="1" key="2">
    <citation type="submission" date="2020-09" db="EMBL/GenBank/DDBJ databases">
        <authorList>
            <person name="Sun Q."/>
            <person name="Zhou Y."/>
        </authorList>
    </citation>
    <scope>NUCLEOTIDE SEQUENCE</scope>
    <source>
        <strain evidence="1">CGMCC 1.15448</strain>
    </source>
</reference>
<evidence type="ECO:0000313" key="1">
    <source>
        <dbReference type="EMBL" id="GGA98021.1"/>
    </source>
</evidence>
<reference evidence="1" key="1">
    <citation type="journal article" date="2014" name="Int. J. Syst. Evol. Microbiol.">
        <title>Complete genome sequence of Corynebacterium casei LMG S-19264T (=DSM 44701T), isolated from a smear-ripened cheese.</title>
        <authorList>
            <consortium name="US DOE Joint Genome Institute (JGI-PGF)"/>
            <person name="Walter F."/>
            <person name="Albersmeier A."/>
            <person name="Kalinowski J."/>
            <person name="Ruckert C."/>
        </authorList>
    </citation>
    <scope>NUCLEOTIDE SEQUENCE</scope>
    <source>
        <strain evidence="1">CGMCC 1.15448</strain>
    </source>
</reference>
<dbReference type="Proteomes" id="UP000607559">
    <property type="component" value="Unassembled WGS sequence"/>
</dbReference>
<protein>
    <submittedName>
        <fullName evidence="1">Uncharacterized protein</fullName>
    </submittedName>
</protein>